<dbReference type="SUPFAM" id="SSF54236">
    <property type="entry name" value="Ubiquitin-like"/>
    <property type="match status" value="1"/>
</dbReference>
<feature type="domain" description="Ubiquitin-like" evidence="2">
    <location>
        <begin position="1"/>
        <end position="23"/>
    </location>
</feature>
<dbReference type="InterPro" id="IPR000626">
    <property type="entry name" value="Ubiquitin-like_dom"/>
</dbReference>
<evidence type="ECO:0000256" key="1">
    <source>
        <dbReference type="SAM" id="Phobius"/>
    </source>
</evidence>
<name>A0A6V7WBA8_MELEN</name>
<dbReference type="Gene3D" id="3.10.20.90">
    <property type="entry name" value="Phosphatidylinositol 3-kinase Catalytic Subunit, Chain A, domain 1"/>
    <property type="match status" value="1"/>
</dbReference>
<protein>
    <recommendedName>
        <fullName evidence="2">Ubiquitin-like domain-containing protein</fullName>
    </recommendedName>
</protein>
<dbReference type="AlphaFoldDB" id="A0A6V7WBA8"/>
<evidence type="ECO:0000313" key="3">
    <source>
        <dbReference type="EMBL" id="CAD2184434.1"/>
    </source>
</evidence>
<reference evidence="3 4" key="1">
    <citation type="submission" date="2020-08" db="EMBL/GenBank/DDBJ databases">
        <authorList>
            <person name="Koutsovoulos G."/>
            <person name="Danchin GJ E."/>
        </authorList>
    </citation>
    <scope>NUCLEOTIDE SEQUENCE [LARGE SCALE GENOMIC DNA]</scope>
</reference>
<keyword evidence="1" id="KW-0812">Transmembrane</keyword>
<dbReference type="Proteomes" id="UP000580250">
    <property type="component" value="Unassembled WGS sequence"/>
</dbReference>
<keyword evidence="1" id="KW-1133">Transmembrane helix</keyword>
<feature type="transmembrane region" description="Helical" evidence="1">
    <location>
        <begin position="24"/>
        <end position="48"/>
    </location>
</feature>
<comment type="caution">
    <text evidence="3">The sequence shown here is derived from an EMBL/GenBank/DDBJ whole genome shotgun (WGS) entry which is preliminary data.</text>
</comment>
<proteinExistence type="predicted"/>
<gene>
    <name evidence="3" type="ORF">MENT_LOCUS36788</name>
</gene>
<organism evidence="3 4">
    <name type="scientific">Meloidogyne enterolobii</name>
    <name type="common">Root-knot nematode worm</name>
    <name type="synonym">Meloidogyne mayaguensis</name>
    <dbReference type="NCBI Taxonomy" id="390850"/>
    <lineage>
        <taxon>Eukaryota</taxon>
        <taxon>Metazoa</taxon>
        <taxon>Ecdysozoa</taxon>
        <taxon>Nematoda</taxon>
        <taxon>Chromadorea</taxon>
        <taxon>Rhabditida</taxon>
        <taxon>Tylenchina</taxon>
        <taxon>Tylenchomorpha</taxon>
        <taxon>Tylenchoidea</taxon>
        <taxon>Meloidogynidae</taxon>
        <taxon>Meloidogyninae</taxon>
        <taxon>Meloidogyne</taxon>
    </lineage>
</organism>
<dbReference type="InterPro" id="IPR029071">
    <property type="entry name" value="Ubiquitin-like_domsf"/>
</dbReference>
<evidence type="ECO:0000313" key="4">
    <source>
        <dbReference type="Proteomes" id="UP000580250"/>
    </source>
</evidence>
<accession>A0A6V7WBA8</accession>
<dbReference type="EMBL" id="CAJEWN010000502">
    <property type="protein sequence ID" value="CAD2184434.1"/>
    <property type="molecule type" value="Genomic_DNA"/>
</dbReference>
<keyword evidence="1" id="KW-0472">Membrane</keyword>
<sequence>MIEMKNGIPLDEQRLIYRGRQLKITVQLLIMISRMGQLFTFMSVWWVVDFMFLEQRMLRNFKNITDF</sequence>
<dbReference type="PROSITE" id="PS50053">
    <property type="entry name" value="UBIQUITIN_2"/>
    <property type="match status" value="1"/>
</dbReference>
<evidence type="ECO:0000259" key="2">
    <source>
        <dbReference type="PROSITE" id="PS50053"/>
    </source>
</evidence>